<name>A0A7X0PGS0_9BURK</name>
<dbReference type="AlphaFoldDB" id="A0A7X0PGS0"/>
<dbReference type="SUPFAM" id="SSF51679">
    <property type="entry name" value="Bacterial luciferase-like"/>
    <property type="match status" value="1"/>
</dbReference>
<gene>
    <name evidence="2" type="ORF">HNP48_003874</name>
</gene>
<dbReference type="PANTHER" id="PTHR30137:SF15">
    <property type="entry name" value="BLL6902 PROTEIN"/>
    <property type="match status" value="1"/>
</dbReference>
<protein>
    <submittedName>
        <fullName evidence="2">Putative FMN-dependent luciferase-like monooxygenase</fullName>
    </submittedName>
</protein>
<accession>A0A7X0PGS0</accession>
<feature type="domain" description="Luciferase-like" evidence="1">
    <location>
        <begin position="28"/>
        <end position="305"/>
    </location>
</feature>
<dbReference type="EMBL" id="JACHLK010000007">
    <property type="protein sequence ID" value="MBB6561186.1"/>
    <property type="molecule type" value="Genomic_DNA"/>
</dbReference>
<dbReference type="GO" id="GO:0016705">
    <property type="term" value="F:oxidoreductase activity, acting on paired donors, with incorporation or reduction of molecular oxygen"/>
    <property type="evidence" value="ECO:0007669"/>
    <property type="project" value="InterPro"/>
</dbReference>
<dbReference type="NCBIfam" id="TIGR04027">
    <property type="entry name" value="LLM_KPN_01858"/>
    <property type="match status" value="1"/>
</dbReference>
<proteinExistence type="predicted"/>
<dbReference type="InterPro" id="IPR036661">
    <property type="entry name" value="Luciferase-like_sf"/>
</dbReference>
<comment type="caution">
    <text evidence="2">The sequence shown here is derived from an EMBL/GenBank/DDBJ whole genome shotgun (WGS) entry which is preliminary data.</text>
</comment>
<dbReference type="Proteomes" id="UP000575083">
    <property type="component" value="Unassembled WGS sequence"/>
</dbReference>
<sequence>MPSPTSPIKSPTPKRLGFFSRLLDDAPAGERYRLVAEQIAHAEALGFDSAWVAQHHFHEHEGGLPSPLVFLAHVAARTQRIRLGTGIITLPLENAVRVAEDAIVLDLLTGGRLEVGVGTGGTPESFAAFGLDSEDRSAIFARQLALLRKAWAGQPLPGGDTLYPAAQQLLGRIWQATFSVAGGTRAGQAGDGLMLSRTQPRPDGAPQAPLADIQNPIIDAYLAALPAGATPRIVGSRSLFVADSRQEALRLADTGLRRAAARFAAQAAPSGSAPRLGPDAPLAQLIAAYDVHLGTPEDVVASLRADTTLERVTDLVFQVHSVDPPHAAILRSIELTATEVAPALGWVPRHPPAATPRAPLLQPLTEPA</sequence>
<evidence type="ECO:0000313" key="3">
    <source>
        <dbReference type="Proteomes" id="UP000575083"/>
    </source>
</evidence>
<dbReference type="Gene3D" id="3.20.20.30">
    <property type="entry name" value="Luciferase-like domain"/>
    <property type="match status" value="1"/>
</dbReference>
<evidence type="ECO:0000313" key="2">
    <source>
        <dbReference type="EMBL" id="MBB6561186.1"/>
    </source>
</evidence>
<evidence type="ECO:0000259" key="1">
    <source>
        <dbReference type="Pfam" id="PF00296"/>
    </source>
</evidence>
<dbReference type="RefSeq" id="WP_184859935.1">
    <property type="nucleotide sequence ID" value="NZ_JACHLK010000007.1"/>
</dbReference>
<keyword evidence="2" id="KW-0503">Monooxygenase</keyword>
<dbReference type="InterPro" id="IPR011251">
    <property type="entry name" value="Luciferase-like_dom"/>
</dbReference>
<dbReference type="PANTHER" id="PTHR30137">
    <property type="entry name" value="LUCIFERASE-LIKE MONOOXYGENASE"/>
    <property type="match status" value="1"/>
</dbReference>
<dbReference type="InterPro" id="IPR050766">
    <property type="entry name" value="Bact_Lucif_Oxidored"/>
</dbReference>
<dbReference type="Pfam" id="PF00296">
    <property type="entry name" value="Bac_luciferase"/>
    <property type="match status" value="1"/>
</dbReference>
<dbReference type="GO" id="GO:0005829">
    <property type="term" value="C:cytosol"/>
    <property type="evidence" value="ECO:0007669"/>
    <property type="project" value="TreeGrafter"/>
</dbReference>
<reference evidence="2 3" key="1">
    <citation type="submission" date="2020-08" db="EMBL/GenBank/DDBJ databases">
        <title>Functional genomics of gut bacteria from endangered species of beetles.</title>
        <authorList>
            <person name="Carlos-Shanley C."/>
        </authorList>
    </citation>
    <scope>NUCLEOTIDE SEQUENCE [LARGE SCALE GENOMIC DNA]</scope>
    <source>
        <strain evidence="2 3">S00198</strain>
    </source>
</reference>
<keyword evidence="2" id="KW-0560">Oxidoreductase</keyword>
<keyword evidence="3" id="KW-1185">Reference proteome</keyword>
<dbReference type="InterPro" id="IPR024003">
    <property type="entry name" value="Luciferase-like_KPN01858"/>
</dbReference>
<organism evidence="2 3">
    <name type="scientific">Acidovorax soli</name>
    <dbReference type="NCBI Taxonomy" id="592050"/>
    <lineage>
        <taxon>Bacteria</taxon>
        <taxon>Pseudomonadati</taxon>
        <taxon>Pseudomonadota</taxon>
        <taxon>Betaproteobacteria</taxon>
        <taxon>Burkholderiales</taxon>
        <taxon>Comamonadaceae</taxon>
        <taxon>Acidovorax</taxon>
    </lineage>
</organism>
<dbReference type="GO" id="GO:0004497">
    <property type="term" value="F:monooxygenase activity"/>
    <property type="evidence" value="ECO:0007669"/>
    <property type="project" value="UniProtKB-KW"/>
</dbReference>